<evidence type="ECO:0000256" key="1">
    <source>
        <dbReference type="SAM" id="Coils"/>
    </source>
</evidence>
<keyword evidence="2" id="KW-0812">Transmembrane</keyword>
<dbReference type="OrthoDB" id="10442541at2759"/>
<gene>
    <name evidence="3" type="ORF">RHSIM_Rhsim04G0017400</name>
</gene>
<dbReference type="EMBL" id="WJXA01000004">
    <property type="protein sequence ID" value="KAF7145438.1"/>
    <property type="molecule type" value="Genomic_DNA"/>
</dbReference>
<reference evidence="3" key="1">
    <citation type="submission" date="2019-11" db="EMBL/GenBank/DDBJ databases">
        <authorList>
            <person name="Liu Y."/>
            <person name="Hou J."/>
            <person name="Li T.-Q."/>
            <person name="Guan C.-H."/>
            <person name="Wu X."/>
            <person name="Wu H.-Z."/>
            <person name="Ling F."/>
            <person name="Zhang R."/>
            <person name="Shi X.-G."/>
            <person name="Ren J.-P."/>
            <person name="Chen E.-F."/>
            <person name="Sun J.-M."/>
        </authorList>
    </citation>
    <scope>NUCLEOTIDE SEQUENCE</scope>
    <source>
        <strain evidence="3">Adult_tree_wgs_1</strain>
        <tissue evidence="3">Leaves</tissue>
    </source>
</reference>
<accession>A0A834LRV2</accession>
<dbReference type="Proteomes" id="UP000626092">
    <property type="component" value="Unassembled WGS sequence"/>
</dbReference>
<evidence type="ECO:0000313" key="3">
    <source>
        <dbReference type="EMBL" id="KAF7145438.1"/>
    </source>
</evidence>
<feature type="coiled-coil region" evidence="1">
    <location>
        <begin position="83"/>
        <end position="134"/>
    </location>
</feature>
<dbReference type="AlphaFoldDB" id="A0A834LRV2"/>
<evidence type="ECO:0008006" key="5">
    <source>
        <dbReference type="Google" id="ProtNLM"/>
    </source>
</evidence>
<protein>
    <recommendedName>
        <fullName evidence="5">Transmembrane protein</fullName>
    </recommendedName>
</protein>
<organism evidence="3 4">
    <name type="scientific">Rhododendron simsii</name>
    <name type="common">Sims's rhododendron</name>
    <dbReference type="NCBI Taxonomy" id="118357"/>
    <lineage>
        <taxon>Eukaryota</taxon>
        <taxon>Viridiplantae</taxon>
        <taxon>Streptophyta</taxon>
        <taxon>Embryophyta</taxon>
        <taxon>Tracheophyta</taxon>
        <taxon>Spermatophyta</taxon>
        <taxon>Magnoliopsida</taxon>
        <taxon>eudicotyledons</taxon>
        <taxon>Gunneridae</taxon>
        <taxon>Pentapetalae</taxon>
        <taxon>asterids</taxon>
        <taxon>Ericales</taxon>
        <taxon>Ericaceae</taxon>
        <taxon>Ericoideae</taxon>
        <taxon>Rhodoreae</taxon>
        <taxon>Rhododendron</taxon>
    </lineage>
</organism>
<keyword evidence="2" id="KW-1133">Transmembrane helix</keyword>
<keyword evidence="4" id="KW-1185">Reference proteome</keyword>
<keyword evidence="2" id="KW-0472">Membrane</keyword>
<comment type="caution">
    <text evidence="3">The sequence shown here is derived from an EMBL/GenBank/DDBJ whole genome shotgun (WGS) entry which is preliminary data.</text>
</comment>
<keyword evidence="1" id="KW-0175">Coiled coil</keyword>
<evidence type="ECO:0000256" key="2">
    <source>
        <dbReference type="SAM" id="Phobius"/>
    </source>
</evidence>
<evidence type="ECO:0000313" key="4">
    <source>
        <dbReference type="Proteomes" id="UP000626092"/>
    </source>
</evidence>
<sequence>MKVTGQKDLSKELTTEDLVKLVTLKGKHEEIEKIQDKVLRTFADMVNVAERARASGDAEALEKREAPVFEDSSTKELTTEDLLNLVTEKVELLKEKHKEIEKMQGTCTAMMKLVTKREELLKSKQEEIEKTQDNVVLTLVYLVIATWFALLMLVLICAKMQRGY</sequence>
<name>A0A834LRV2_RHOSS</name>
<feature type="transmembrane region" description="Helical" evidence="2">
    <location>
        <begin position="135"/>
        <end position="158"/>
    </location>
</feature>
<proteinExistence type="predicted"/>